<feature type="transmembrane region" description="Helical" evidence="1">
    <location>
        <begin position="150"/>
        <end position="168"/>
    </location>
</feature>
<dbReference type="Proteomes" id="UP000069771">
    <property type="component" value="Chromosome"/>
</dbReference>
<evidence type="ECO:0000313" key="2">
    <source>
        <dbReference type="EMBL" id="AMK55140.1"/>
    </source>
</evidence>
<evidence type="ECO:0000313" key="5">
    <source>
        <dbReference type="Proteomes" id="UP000186758"/>
    </source>
</evidence>
<dbReference type="GeneID" id="78478609"/>
<keyword evidence="1" id="KW-1133">Transmembrane helix</keyword>
<feature type="transmembrane region" description="Helical" evidence="1">
    <location>
        <begin position="126"/>
        <end position="144"/>
    </location>
</feature>
<evidence type="ECO:0000313" key="4">
    <source>
        <dbReference type="Proteomes" id="UP000069771"/>
    </source>
</evidence>
<evidence type="ECO:0000256" key="1">
    <source>
        <dbReference type="SAM" id="Phobius"/>
    </source>
</evidence>
<dbReference type="EMBL" id="CP011391">
    <property type="protein sequence ID" value="AMK55140.1"/>
    <property type="molecule type" value="Genomic_DNA"/>
</dbReference>
<reference evidence="3 5" key="2">
    <citation type="submission" date="2016-11" db="EMBL/GenBank/DDBJ databases">
        <title>Description of two novel members of the family Erysipelotrichaceae: Ileibacterium lipovorans gen. nov., sp. nov. and Dubosiella newyorkensis, gen. nov., sp. nov.</title>
        <authorList>
            <person name="Cox L.M."/>
            <person name="Sohn J."/>
            <person name="Tyrrell K.L."/>
            <person name="Citron D.M."/>
            <person name="Lawson P.A."/>
            <person name="Patel N.B."/>
            <person name="Iizumi T."/>
            <person name="Perez-Perez G.I."/>
            <person name="Goldstein E.J."/>
            <person name="Blaser M.J."/>
        </authorList>
    </citation>
    <scope>NUCLEOTIDE SEQUENCE [LARGE SCALE GENOMIC DNA]</scope>
    <source>
        <strain evidence="3 5">NYU-BL-K8</strain>
    </source>
</reference>
<dbReference type="Proteomes" id="UP000186758">
    <property type="component" value="Unassembled WGS sequence"/>
</dbReference>
<keyword evidence="4" id="KW-1185">Reference proteome</keyword>
<keyword evidence="1" id="KW-0472">Membrane</keyword>
<accession>A0A140DWW3</accession>
<dbReference type="STRING" id="1702221.AALO17_20060"/>
<reference evidence="2 4" key="1">
    <citation type="journal article" date="2016" name="Gut Pathog.">
        <title>Whole genome sequencing of "Faecalibaculum rodentium" ALO17, isolated from C57BL/6J laboratory mouse feces.</title>
        <authorList>
            <person name="Lim S."/>
            <person name="Chang D.H."/>
            <person name="Ahn S."/>
            <person name="Kim B.C."/>
        </authorList>
    </citation>
    <scope>NUCLEOTIDE SEQUENCE [LARGE SCALE GENOMIC DNA]</scope>
    <source>
        <strain evidence="2 4">Alo17</strain>
    </source>
</reference>
<organism evidence="2 4">
    <name type="scientific">Faecalibaculum rodentium</name>
    <dbReference type="NCBI Taxonomy" id="1702221"/>
    <lineage>
        <taxon>Bacteria</taxon>
        <taxon>Bacillati</taxon>
        <taxon>Bacillota</taxon>
        <taxon>Erysipelotrichia</taxon>
        <taxon>Erysipelotrichales</taxon>
        <taxon>Erysipelotrichaceae</taxon>
        <taxon>Faecalibaculum</taxon>
    </lineage>
</organism>
<gene>
    <name evidence="2" type="ORF">AALO17_20060</name>
    <name evidence="3" type="ORF">BO223_08770</name>
</gene>
<keyword evidence="1" id="KW-0812">Transmembrane</keyword>
<dbReference type="RefSeq" id="WP_067558433.1">
    <property type="nucleotide sequence ID" value="NZ_CAKOCV010000024.1"/>
</dbReference>
<dbReference type="OrthoDB" id="1770123at2"/>
<dbReference type="KEGG" id="fro:AALO17_20060"/>
<dbReference type="EMBL" id="MPJZ01000073">
    <property type="protein sequence ID" value="OLU44255.1"/>
    <property type="molecule type" value="Genomic_DNA"/>
</dbReference>
<dbReference type="AlphaFoldDB" id="A0A140DWW3"/>
<sequence length="215" mass="25061">MADRYYGRLKQLERDSRNEMSILSDTRSSLEQLTEAMAGEELSMKDYLTLLRLTGQYYEKHNMPPSAQKYIFMRMQSVLSLRTQKWKRHQYPLMTDVEEPLTPEIMEYFRQQRPLWKETLAHFQRMLLLTDLVLFLLLLPLLVFGLQMSFGAGLLLSVLVWGALAVYFQMFLSESLAQDHLASHSARISDSLRIFEQYFVRAGLPGRKHTAGESA</sequence>
<name>A0A140DWW3_9FIRM</name>
<evidence type="ECO:0000313" key="3">
    <source>
        <dbReference type="EMBL" id="OLU44255.1"/>
    </source>
</evidence>
<protein>
    <submittedName>
        <fullName evidence="2">Uncharacterized protein</fullName>
    </submittedName>
</protein>
<proteinExistence type="predicted"/>